<dbReference type="GO" id="GO:0016747">
    <property type="term" value="F:acyltransferase activity, transferring groups other than amino-acyl groups"/>
    <property type="evidence" value="ECO:0007669"/>
    <property type="project" value="InterPro"/>
</dbReference>
<dbReference type="Gene3D" id="3.40.630.30">
    <property type="match status" value="1"/>
</dbReference>
<evidence type="ECO:0000313" key="5">
    <source>
        <dbReference type="Proteomes" id="UP000436468"/>
    </source>
</evidence>
<organism evidence="4 5">
    <name type="scientific">Bradyrhizobium pachyrhizi</name>
    <dbReference type="NCBI Taxonomy" id="280333"/>
    <lineage>
        <taxon>Bacteria</taxon>
        <taxon>Pseudomonadati</taxon>
        <taxon>Pseudomonadota</taxon>
        <taxon>Alphaproteobacteria</taxon>
        <taxon>Hyphomicrobiales</taxon>
        <taxon>Nitrobacteraceae</taxon>
        <taxon>Bradyrhizobium</taxon>
    </lineage>
</organism>
<dbReference type="AlphaFoldDB" id="A0A844SCH7"/>
<proteinExistence type="predicted"/>
<feature type="domain" description="N-acetyltransferase" evidence="3">
    <location>
        <begin position="14"/>
        <end position="156"/>
    </location>
</feature>
<evidence type="ECO:0000313" key="4">
    <source>
        <dbReference type="EMBL" id="MVT64943.1"/>
    </source>
</evidence>
<dbReference type="Pfam" id="PF00583">
    <property type="entry name" value="Acetyltransf_1"/>
    <property type="match status" value="1"/>
</dbReference>
<dbReference type="EMBL" id="WQNF01000004">
    <property type="protein sequence ID" value="MVT64943.1"/>
    <property type="molecule type" value="Genomic_DNA"/>
</dbReference>
<evidence type="ECO:0000256" key="1">
    <source>
        <dbReference type="ARBA" id="ARBA00022679"/>
    </source>
</evidence>
<dbReference type="InterPro" id="IPR050832">
    <property type="entry name" value="Bact_Acetyltransf"/>
</dbReference>
<reference evidence="4 5" key="1">
    <citation type="submission" date="2019-12" db="EMBL/GenBank/DDBJ databases">
        <title>Draft genome sequences Bradyrhizobium cajani AMBPC1010, Bradyrhizobium pachyrhizi AMBPC1040 and Bradyrhizobium yuanmingense ALSPC3051, three plant growth promoting strains isolated from nodules of Cajanus cajan L. in Dominican Republic.</title>
        <authorList>
            <person name="Flores-Felix J.D."/>
            <person name="Araujo J."/>
            <person name="Diaz-Alcantara C."/>
            <person name="Gonzalez-Andres F."/>
            <person name="Velazquez E."/>
        </authorList>
    </citation>
    <scope>NUCLEOTIDE SEQUENCE [LARGE SCALE GENOMIC DNA]</scope>
    <source>
        <strain evidence="4 5">1040</strain>
    </source>
</reference>
<dbReference type="InterPro" id="IPR016181">
    <property type="entry name" value="Acyl_CoA_acyltransferase"/>
</dbReference>
<evidence type="ECO:0000259" key="3">
    <source>
        <dbReference type="PROSITE" id="PS51186"/>
    </source>
</evidence>
<dbReference type="Proteomes" id="UP000436468">
    <property type="component" value="Unassembled WGS sequence"/>
</dbReference>
<dbReference type="SUPFAM" id="SSF55729">
    <property type="entry name" value="Acyl-CoA N-acyltransferases (Nat)"/>
    <property type="match status" value="1"/>
</dbReference>
<keyword evidence="1 4" id="KW-0808">Transferase</keyword>
<keyword evidence="2" id="KW-0012">Acyltransferase</keyword>
<sequence length="157" mass="17560">MKDIRTSIANAGSLELTICAGWRVNAFSMHRTSFEEELKSLERFASDQSRGVLLVAKTNGEPIGSCLLVESEFEPNHDVAPWLTGLFVVPEHRKEGAGSILVRAVEDQARRRGVSRLHLYTTEAAGFCFYARLGWSIIDCTNWRGCNATLMIRDLRS</sequence>
<evidence type="ECO:0000256" key="2">
    <source>
        <dbReference type="ARBA" id="ARBA00023315"/>
    </source>
</evidence>
<dbReference type="PANTHER" id="PTHR43877">
    <property type="entry name" value="AMINOALKYLPHOSPHONATE N-ACETYLTRANSFERASE-RELATED-RELATED"/>
    <property type="match status" value="1"/>
</dbReference>
<protein>
    <submittedName>
        <fullName evidence="4">GNAT family N-acetyltransferase</fullName>
    </submittedName>
</protein>
<dbReference type="RefSeq" id="WP_157342235.1">
    <property type="nucleotide sequence ID" value="NZ_WQNF01000004.1"/>
</dbReference>
<comment type="caution">
    <text evidence="4">The sequence shown here is derived from an EMBL/GenBank/DDBJ whole genome shotgun (WGS) entry which is preliminary data.</text>
</comment>
<keyword evidence="5" id="KW-1185">Reference proteome</keyword>
<accession>A0A844SCH7</accession>
<name>A0A844SCH7_9BRAD</name>
<dbReference type="InterPro" id="IPR000182">
    <property type="entry name" value="GNAT_dom"/>
</dbReference>
<gene>
    <name evidence="4" type="ORF">GPL21_07465</name>
</gene>
<dbReference type="CDD" id="cd04301">
    <property type="entry name" value="NAT_SF"/>
    <property type="match status" value="1"/>
</dbReference>
<dbReference type="PROSITE" id="PS51186">
    <property type="entry name" value="GNAT"/>
    <property type="match status" value="1"/>
</dbReference>